<evidence type="ECO:0000313" key="2">
    <source>
        <dbReference type="Proteomes" id="UP000283497"/>
    </source>
</evidence>
<evidence type="ECO:0000313" key="1">
    <source>
        <dbReference type="EMBL" id="RHK40650.1"/>
    </source>
</evidence>
<reference evidence="1 2" key="1">
    <citation type="submission" date="2018-08" db="EMBL/GenBank/DDBJ databases">
        <title>A genome reference for cultivated species of the human gut microbiota.</title>
        <authorList>
            <person name="Zou Y."/>
            <person name="Xue W."/>
            <person name="Luo G."/>
        </authorList>
    </citation>
    <scope>NUCLEOTIDE SEQUENCE [LARGE SCALE GENOMIC DNA]</scope>
    <source>
        <strain evidence="1 2">AF45-14BH</strain>
    </source>
</reference>
<proteinExistence type="predicted"/>
<organism evidence="1 2">
    <name type="scientific">Anaerobutyricum hallii</name>
    <dbReference type="NCBI Taxonomy" id="39488"/>
    <lineage>
        <taxon>Bacteria</taxon>
        <taxon>Bacillati</taxon>
        <taxon>Bacillota</taxon>
        <taxon>Clostridia</taxon>
        <taxon>Lachnospirales</taxon>
        <taxon>Lachnospiraceae</taxon>
        <taxon>Anaerobutyricum</taxon>
    </lineage>
</organism>
<dbReference type="RefSeq" id="WP_118314164.1">
    <property type="nucleotide sequence ID" value="NZ_QRNJ01000010.1"/>
</dbReference>
<dbReference type="EMBL" id="QRNJ01000010">
    <property type="protein sequence ID" value="RHK40650.1"/>
    <property type="molecule type" value="Genomic_DNA"/>
</dbReference>
<dbReference type="AlphaFoldDB" id="A0A415G9H1"/>
<comment type="caution">
    <text evidence="1">The sequence shown here is derived from an EMBL/GenBank/DDBJ whole genome shotgun (WGS) entry which is preliminary data.</text>
</comment>
<dbReference type="Proteomes" id="UP000283497">
    <property type="component" value="Unassembled WGS sequence"/>
</dbReference>
<gene>
    <name evidence="1" type="ORF">DW068_04075</name>
</gene>
<protein>
    <submittedName>
        <fullName evidence="1">Uncharacterized protein</fullName>
    </submittedName>
</protein>
<accession>A0A415G9H1</accession>
<name>A0A415G9H1_9FIRM</name>
<sequence length="172" mass="20120">MKWLLKISYSWGDEEPYQEFNSFEEAWDTAKKYACNEAEIASIEANDETCEIGLTFEKEEDRGRISLHYTYDNSYCYYDVLPQEVTDTDCIRQPEKADTIKISMDGGYLAIDKSQDSDYPGVDIEFVPDNEKELLYTRPRIVIEKPKGEKLHCLIWNDKSSEDYSDKIVFEN</sequence>